<evidence type="ECO:0000256" key="7">
    <source>
        <dbReference type="SAM" id="Coils"/>
    </source>
</evidence>
<keyword evidence="4" id="KW-0808">Transferase</keyword>
<feature type="coiled-coil region" evidence="7">
    <location>
        <begin position="195"/>
        <end position="225"/>
    </location>
</feature>
<dbReference type="STRING" id="1434232.MAIT1_04090"/>
<dbReference type="CDD" id="cd00130">
    <property type="entry name" value="PAS"/>
    <property type="match status" value="1"/>
</dbReference>
<dbReference type="InterPro" id="IPR036097">
    <property type="entry name" value="HisK_dim/P_sf"/>
</dbReference>
<reference evidence="10 11" key="1">
    <citation type="journal article" date="2016" name="BMC Genomics">
        <title>Combined genomic and structural analyses of a cultured magnetotactic bacterium reveals its niche adaptation to a dynamic environment.</title>
        <authorList>
            <person name="Araujo A.C."/>
            <person name="Morillo V."/>
            <person name="Cypriano J."/>
            <person name="Teixeira L.C."/>
            <person name="Leao P."/>
            <person name="Lyra S."/>
            <person name="Almeida L.G."/>
            <person name="Bazylinski D.A."/>
            <person name="Vasconcellos A.T."/>
            <person name="Abreu F."/>
            <person name="Lins U."/>
        </authorList>
    </citation>
    <scope>NUCLEOTIDE SEQUENCE [LARGE SCALE GENOMIC DNA]</scope>
    <source>
        <strain evidence="10 11">IT-1</strain>
    </source>
</reference>
<evidence type="ECO:0000259" key="9">
    <source>
        <dbReference type="PROSITE" id="PS50110"/>
    </source>
</evidence>
<keyword evidence="3 6" id="KW-0597">Phosphoprotein</keyword>
<dbReference type="InterPro" id="IPR013767">
    <property type="entry name" value="PAS_fold"/>
</dbReference>
<dbReference type="InterPro" id="IPR001789">
    <property type="entry name" value="Sig_transdc_resp-reg_receiver"/>
</dbReference>
<dbReference type="InterPro" id="IPR003661">
    <property type="entry name" value="HisK_dim/P_dom"/>
</dbReference>
<dbReference type="Gene3D" id="3.40.50.2300">
    <property type="match status" value="1"/>
</dbReference>
<dbReference type="SMART" id="SM00448">
    <property type="entry name" value="REC"/>
    <property type="match status" value="1"/>
</dbReference>
<dbReference type="OrthoDB" id="9801651at2"/>
<proteinExistence type="predicted"/>
<evidence type="ECO:0000256" key="1">
    <source>
        <dbReference type="ARBA" id="ARBA00000085"/>
    </source>
</evidence>
<dbReference type="Pfam" id="PF00072">
    <property type="entry name" value="Response_reg"/>
    <property type="match status" value="1"/>
</dbReference>
<dbReference type="PANTHER" id="PTHR43047">
    <property type="entry name" value="TWO-COMPONENT HISTIDINE PROTEIN KINASE"/>
    <property type="match status" value="1"/>
</dbReference>
<dbReference type="PROSITE" id="PS50109">
    <property type="entry name" value="HIS_KIN"/>
    <property type="match status" value="1"/>
</dbReference>
<dbReference type="PRINTS" id="PR00344">
    <property type="entry name" value="BCTRLSENSOR"/>
</dbReference>
<keyword evidence="5 10" id="KW-0418">Kinase</keyword>
<evidence type="ECO:0000256" key="2">
    <source>
        <dbReference type="ARBA" id="ARBA00012438"/>
    </source>
</evidence>
<accession>A0A1Y2K5D8</accession>
<feature type="coiled-coil region" evidence="7">
    <location>
        <begin position="37"/>
        <end position="75"/>
    </location>
</feature>
<evidence type="ECO:0000256" key="6">
    <source>
        <dbReference type="PROSITE-ProRule" id="PRU00169"/>
    </source>
</evidence>
<keyword evidence="7" id="KW-0175">Coiled coil</keyword>
<dbReference type="InterPro" id="IPR036890">
    <property type="entry name" value="HATPase_C_sf"/>
</dbReference>
<evidence type="ECO:0000313" key="10">
    <source>
        <dbReference type="EMBL" id="OSM04224.1"/>
    </source>
</evidence>
<dbReference type="InterPro" id="IPR011006">
    <property type="entry name" value="CheY-like_superfamily"/>
</dbReference>
<organism evidence="10 11">
    <name type="scientific">Magnetofaba australis IT-1</name>
    <dbReference type="NCBI Taxonomy" id="1434232"/>
    <lineage>
        <taxon>Bacteria</taxon>
        <taxon>Pseudomonadati</taxon>
        <taxon>Pseudomonadota</taxon>
        <taxon>Magnetococcia</taxon>
        <taxon>Magnetococcales</taxon>
        <taxon>Magnetococcaceae</taxon>
        <taxon>Magnetofaba</taxon>
    </lineage>
</organism>
<dbReference type="Gene3D" id="1.10.287.130">
    <property type="match status" value="1"/>
</dbReference>
<evidence type="ECO:0000256" key="5">
    <source>
        <dbReference type="ARBA" id="ARBA00022777"/>
    </source>
</evidence>
<dbReference type="SUPFAM" id="SSF52172">
    <property type="entry name" value="CheY-like"/>
    <property type="match status" value="1"/>
</dbReference>
<evidence type="ECO:0000259" key="8">
    <source>
        <dbReference type="PROSITE" id="PS50109"/>
    </source>
</evidence>
<dbReference type="SMART" id="SM00388">
    <property type="entry name" value="HisKA"/>
    <property type="match status" value="1"/>
</dbReference>
<feature type="domain" description="Response regulatory" evidence="9">
    <location>
        <begin position="444"/>
        <end position="561"/>
    </location>
</feature>
<evidence type="ECO:0000313" key="11">
    <source>
        <dbReference type="Proteomes" id="UP000194003"/>
    </source>
</evidence>
<sequence>MSDHMDKEAYLSRLKRRAEIALEQKDVELHDLEIHDLRALAHDLRVYQIELEMQNEELRESQLHLEQSRRNAEDLRDCFSRLFHEAPTGYLVMDRVGMIQMCNQTIADMLNVEVRALVGSPAQRWVDSRDRQEFLSRYNGFYQNPQDKSLMLRLIPLDGEPFHARLEGRRSRWRPSAFGACKADSDHLLILVHDISELVSMREAMRQAKEEAEEATRVKDKFIALVAHDLRSPLSSIVGLLDYLLNETDHRFDAEQSQLVATARSSGEGLIRLSEEILNISRLSTGAITLNQEFVDAHMLVEECLPRLDFLRRQKSLRIDNLVAAGMRLYVDPVLYSEVLQNILSNAIKFSHPGGGISIEGAPDEAASLMIRDSGVGMAPEVQAHLFDPGVKTSELGTAGERGAGFALPFCAKIIESHGGRIHTWSQEGVGSCFTLSLPIVEPRILLVDDDESSLELMRHALAPINGIQLSYANNGQDAMVLIREQAPDLVLCDLYMPVMDGFHLLRRMREEACLQRTPMIMVTCDKTVATQERLLRLGAFDVMTKPVSSEALIPRVRRIIW</sequence>
<name>A0A1Y2K5D8_9PROT</name>
<feature type="domain" description="Histidine kinase" evidence="8">
    <location>
        <begin position="225"/>
        <end position="442"/>
    </location>
</feature>
<dbReference type="InterPro" id="IPR005467">
    <property type="entry name" value="His_kinase_dom"/>
</dbReference>
<dbReference type="InterPro" id="IPR003594">
    <property type="entry name" value="HATPase_dom"/>
</dbReference>
<dbReference type="Gene3D" id="3.30.565.10">
    <property type="entry name" value="Histidine kinase-like ATPase, C-terminal domain"/>
    <property type="match status" value="1"/>
</dbReference>
<gene>
    <name evidence="10" type="ORF">MAIT1_04090</name>
</gene>
<dbReference type="PANTHER" id="PTHR43047:SF72">
    <property type="entry name" value="OSMOSENSING HISTIDINE PROTEIN KINASE SLN1"/>
    <property type="match status" value="1"/>
</dbReference>
<dbReference type="InterPro" id="IPR004358">
    <property type="entry name" value="Sig_transdc_His_kin-like_C"/>
</dbReference>
<comment type="caution">
    <text evidence="10">The sequence shown here is derived from an EMBL/GenBank/DDBJ whole genome shotgun (WGS) entry which is preliminary data.</text>
</comment>
<dbReference type="GO" id="GO:0006355">
    <property type="term" value="P:regulation of DNA-templated transcription"/>
    <property type="evidence" value="ECO:0007669"/>
    <property type="project" value="InterPro"/>
</dbReference>
<feature type="modified residue" description="4-aspartylphosphate" evidence="6">
    <location>
        <position position="494"/>
    </location>
</feature>
<dbReference type="SUPFAM" id="SSF47384">
    <property type="entry name" value="Homodimeric domain of signal transducing histidine kinase"/>
    <property type="match status" value="1"/>
</dbReference>
<dbReference type="PROSITE" id="PS50110">
    <property type="entry name" value="RESPONSE_REGULATORY"/>
    <property type="match status" value="1"/>
</dbReference>
<dbReference type="EMBL" id="LVJN01000019">
    <property type="protein sequence ID" value="OSM04224.1"/>
    <property type="molecule type" value="Genomic_DNA"/>
</dbReference>
<dbReference type="GO" id="GO:0009927">
    <property type="term" value="F:histidine phosphotransfer kinase activity"/>
    <property type="evidence" value="ECO:0007669"/>
    <property type="project" value="TreeGrafter"/>
</dbReference>
<dbReference type="Pfam" id="PF02518">
    <property type="entry name" value="HATPase_c"/>
    <property type="match status" value="1"/>
</dbReference>
<dbReference type="InterPro" id="IPR035965">
    <property type="entry name" value="PAS-like_dom_sf"/>
</dbReference>
<dbReference type="SUPFAM" id="SSF55785">
    <property type="entry name" value="PYP-like sensor domain (PAS domain)"/>
    <property type="match status" value="1"/>
</dbReference>
<dbReference type="AlphaFoldDB" id="A0A1Y2K5D8"/>
<evidence type="ECO:0000256" key="3">
    <source>
        <dbReference type="ARBA" id="ARBA00022553"/>
    </source>
</evidence>
<dbReference type="Gene3D" id="3.30.450.20">
    <property type="entry name" value="PAS domain"/>
    <property type="match status" value="1"/>
</dbReference>
<dbReference type="SUPFAM" id="SSF55874">
    <property type="entry name" value="ATPase domain of HSP90 chaperone/DNA topoisomerase II/histidine kinase"/>
    <property type="match status" value="1"/>
</dbReference>
<dbReference type="GO" id="GO:0000155">
    <property type="term" value="F:phosphorelay sensor kinase activity"/>
    <property type="evidence" value="ECO:0007669"/>
    <property type="project" value="InterPro"/>
</dbReference>
<evidence type="ECO:0000256" key="4">
    <source>
        <dbReference type="ARBA" id="ARBA00022679"/>
    </source>
</evidence>
<dbReference type="InterPro" id="IPR000014">
    <property type="entry name" value="PAS"/>
</dbReference>
<dbReference type="EC" id="2.7.13.3" evidence="2"/>
<protein>
    <recommendedName>
        <fullName evidence="2">histidine kinase</fullName>
        <ecNumber evidence="2">2.7.13.3</ecNumber>
    </recommendedName>
</protein>
<dbReference type="Pfam" id="PF00989">
    <property type="entry name" value="PAS"/>
    <property type="match status" value="1"/>
</dbReference>
<dbReference type="Pfam" id="PF00512">
    <property type="entry name" value="HisKA"/>
    <property type="match status" value="1"/>
</dbReference>
<dbReference type="CDD" id="cd00082">
    <property type="entry name" value="HisKA"/>
    <property type="match status" value="1"/>
</dbReference>
<dbReference type="GO" id="GO:0005886">
    <property type="term" value="C:plasma membrane"/>
    <property type="evidence" value="ECO:0007669"/>
    <property type="project" value="TreeGrafter"/>
</dbReference>
<dbReference type="Proteomes" id="UP000194003">
    <property type="component" value="Unassembled WGS sequence"/>
</dbReference>
<keyword evidence="11" id="KW-1185">Reference proteome</keyword>
<comment type="catalytic activity">
    <reaction evidence="1">
        <text>ATP + protein L-histidine = ADP + protein N-phospho-L-histidine.</text>
        <dbReference type="EC" id="2.7.13.3"/>
    </reaction>
</comment>
<dbReference type="SMART" id="SM00387">
    <property type="entry name" value="HATPase_c"/>
    <property type="match status" value="1"/>
</dbReference>
<dbReference type="RefSeq" id="WP_085442326.1">
    <property type="nucleotide sequence ID" value="NZ_LVJN01000019.1"/>
</dbReference>